<dbReference type="InterPro" id="IPR052487">
    <property type="entry name" value="Galactose-binding_lectin"/>
</dbReference>
<reference evidence="2 3" key="1">
    <citation type="submission" date="2021-11" db="EMBL/GenBank/DDBJ databases">
        <title>Black yeast isolated from Biological Soil Crust.</title>
        <authorList>
            <person name="Kurbessoian T."/>
        </authorList>
    </citation>
    <scope>NUCLEOTIDE SEQUENCE [LARGE SCALE GENOMIC DNA]</scope>
    <source>
        <strain evidence="2 3">CCFEE 5522</strain>
    </source>
</reference>
<keyword evidence="3" id="KW-1185">Reference proteome</keyword>
<dbReference type="Pfam" id="PF09458">
    <property type="entry name" value="H_lectin"/>
    <property type="match status" value="3"/>
</dbReference>
<dbReference type="GO" id="GO:0030247">
    <property type="term" value="F:polysaccharide binding"/>
    <property type="evidence" value="ECO:0007669"/>
    <property type="project" value="TreeGrafter"/>
</dbReference>
<dbReference type="Gene3D" id="2.60.40.2080">
    <property type="match status" value="3"/>
</dbReference>
<proteinExistence type="predicted"/>
<name>A0AAV9J453_9PEZI</name>
<dbReference type="GO" id="GO:0009986">
    <property type="term" value="C:cell surface"/>
    <property type="evidence" value="ECO:0007669"/>
    <property type="project" value="TreeGrafter"/>
</dbReference>
<dbReference type="EMBL" id="JAVFHQ010000086">
    <property type="protein sequence ID" value="KAK4539688.1"/>
    <property type="molecule type" value="Genomic_DNA"/>
</dbReference>
<protein>
    <recommendedName>
        <fullName evidence="1">H-type lectin domain-containing protein</fullName>
    </recommendedName>
</protein>
<feature type="domain" description="H-type lectin" evidence="1">
    <location>
        <begin position="217"/>
        <end position="279"/>
    </location>
</feature>
<dbReference type="GO" id="GO:0098636">
    <property type="term" value="C:protein complex involved in cell adhesion"/>
    <property type="evidence" value="ECO:0007669"/>
    <property type="project" value="TreeGrafter"/>
</dbReference>
<dbReference type="GO" id="GO:0098609">
    <property type="term" value="P:cell-cell adhesion"/>
    <property type="evidence" value="ECO:0007669"/>
    <property type="project" value="TreeGrafter"/>
</dbReference>
<evidence type="ECO:0000313" key="3">
    <source>
        <dbReference type="Proteomes" id="UP001324427"/>
    </source>
</evidence>
<feature type="domain" description="H-type lectin" evidence="1">
    <location>
        <begin position="124"/>
        <end position="189"/>
    </location>
</feature>
<dbReference type="InterPro" id="IPR037221">
    <property type="entry name" value="H-type_lectin_dom_sf"/>
</dbReference>
<sequence>MVYISKAGPDNGFFSIEEGKKLAPCDQAFSQTIEPLQGRYPSTPQIGIGLNVLDCNTKRGDNIRVAASTDKKTASSFEVRVETWSVATLNSVLATWVEARDGAKDTQMGQWGTDRSSSYKGQSTQIKFPTAFKEPPEIVLWFRYLDLKPNGGQYRLHTYASDVTSEGFTCHIETWNVSEFYRVGVTWVASRKGRRGVETGRFVDSKEAIGRMAQKDRRIEFPKGKFTKPPTVLSGLSMLDNSAEQQLKLASVVSDVSASGFTWNMETDSRWQTSADFIAIG</sequence>
<accession>A0AAV9J453</accession>
<dbReference type="Proteomes" id="UP001324427">
    <property type="component" value="Unassembled WGS sequence"/>
</dbReference>
<dbReference type="PANTHER" id="PTHR46938">
    <property type="entry name" value="DISCOIDIN-1 SUBUNIT A-RELATED-RELATED"/>
    <property type="match status" value="1"/>
</dbReference>
<dbReference type="GO" id="GO:0046871">
    <property type="term" value="F:N-acetylgalactosamine binding"/>
    <property type="evidence" value="ECO:0007669"/>
    <property type="project" value="TreeGrafter"/>
</dbReference>
<dbReference type="SUPFAM" id="SSF141086">
    <property type="entry name" value="Agglutinin HPA-like"/>
    <property type="match status" value="3"/>
</dbReference>
<evidence type="ECO:0000259" key="1">
    <source>
        <dbReference type="Pfam" id="PF09458"/>
    </source>
</evidence>
<dbReference type="GO" id="GO:0070492">
    <property type="term" value="F:oligosaccharide binding"/>
    <property type="evidence" value="ECO:0007669"/>
    <property type="project" value="TreeGrafter"/>
</dbReference>
<organism evidence="2 3">
    <name type="scientific">Oleoguttula mirabilis</name>
    <dbReference type="NCBI Taxonomy" id="1507867"/>
    <lineage>
        <taxon>Eukaryota</taxon>
        <taxon>Fungi</taxon>
        <taxon>Dikarya</taxon>
        <taxon>Ascomycota</taxon>
        <taxon>Pezizomycotina</taxon>
        <taxon>Dothideomycetes</taxon>
        <taxon>Dothideomycetidae</taxon>
        <taxon>Mycosphaerellales</taxon>
        <taxon>Teratosphaeriaceae</taxon>
        <taxon>Oleoguttula</taxon>
    </lineage>
</organism>
<evidence type="ECO:0000313" key="2">
    <source>
        <dbReference type="EMBL" id="KAK4539688.1"/>
    </source>
</evidence>
<dbReference type="AlphaFoldDB" id="A0AAV9J453"/>
<comment type="caution">
    <text evidence="2">The sequence shown here is derived from an EMBL/GenBank/DDBJ whole genome shotgun (WGS) entry which is preliminary data.</text>
</comment>
<dbReference type="InterPro" id="IPR019019">
    <property type="entry name" value="H-type_lectin_domain"/>
</dbReference>
<gene>
    <name evidence="2" type="ORF">LTR36_010451</name>
</gene>
<feature type="domain" description="H-type lectin" evidence="1">
    <location>
        <begin position="39"/>
        <end position="97"/>
    </location>
</feature>